<dbReference type="AlphaFoldDB" id="A0A9P7D7G1"/>
<dbReference type="EMBL" id="JABBWD010000003">
    <property type="protein sequence ID" value="KAG1782264.1"/>
    <property type="molecule type" value="Genomic_DNA"/>
</dbReference>
<feature type="signal peptide" evidence="3">
    <location>
        <begin position="1"/>
        <end position="28"/>
    </location>
</feature>
<feature type="chain" id="PRO_5040538014" description="Peptide hydrolase" evidence="3">
    <location>
        <begin position="29"/>
        <end position="425"/>
    </location>
</feature>
<dbReference type="SUPFAM" id="SSF53187">
    <property type="entry name" value="Zn-dependent exopeptidases"/>
    <property type="match status" value="1"/>
</dbReference>
<evidence type="ECO:0000313" key="6">
    <source>
        <dbReference type="Proteomes" id="UP000714275"/>
    </source>
</evidence>
<reference evidence="5" key="1">
    <citation type="journal article" date="2020" name="New Phytol.">
        <title>Comparative genomics reveals dynamic genome evolution in host specialist ectomycorrhizal fungi.</title>
        <authorList>
            <person name="Lofgren L.A."/>
            <person name="Nguyen N.H."/>
            <person name="Vilgalys R."/>
            <person name="Ruytinx J."/>
            <person name="Liao H.L."/>
            <person name="Branco S."/>
            <person name="Kuo A."/>
            <person name="LaButti K."/>
            <person name="Lipzen A."/>
            <person name="Andreopoulos W."/>
            <person name="Pangilinan J."/>
            <person name="Riley R."/>
            <person name="Hundley H."/>
            <person name="Na H."/>
            <person name="Barry K."/>
            <person name="Grigoriev I.V."/>
            <person name="Stajich J.E."/>
            <person name="Kennedy P.G."/>
        </authorList>
    </citation>
    <scope>NUCLEOTIDE SEQUENCE</scope>
    <source>
        <strain evidence="5">DOB743</strain>
    </source>
</reference>
<evidence type="ECO:0000256" key="2">
    <source>
        <dbReference type="ARBA" id="ARBA00023315"/>
    </source>
</evidence>
<keyword evidence="3" id="KW-0645">Protease</keyword>
<protein>
    <recommendedName>
        <fullName evidence="3">Peptide hydrolase</fullName>
        <ecNumber evidence="3">3.4.-.-</ecNumber>
    </recommendedName>
</protein>
<keyword evidence="3" id="KW-0862">Zinc</keyword>
<keyword evidence="3" id="KW-0479">Metal-binding</keyword>
<evidence type="ECO:0000256" key="1">
    <source>
        <dbReference type="ARBA" id="ARBA00022679"/>
    </source>
</evidence>
<keyword evidence="3" id="KW-0378">Hydrolase</keyword>
<feature type="domain" description="Peptidase M28" evidence="4">
    <location>
        <begin position="116"/>
        <end position="379"/>
    </location>
</feature>
<gene>
    <name evidence="5" type="ORF">EV702DRAFT_1176588</name>
</gene>
<dbReference type="PANTHER" id="PTHR12283">
    <property type="entry name" value="GLUTAMINYL-PEPTIDE CYCLOTRANSFERASE"/>
    <property type="match status" value="1"/>
</dbReference>
<evidence type="ECO:0000256" key="3">
    <source>
        <dbReference type="RuleBase" id="RU361240"/>
    </source>
</evidence>
<dbReference type="Pfam" id="PF04389">
    <property type="entry name" value="Peptidase_M28"/>
    <property type="match status" value="1"/>
</dbReference>
<dbReference type="InterPro" id="IPR007484">
    <property type="entry name" value="Peptidase_M28"/>
</dbReference>
<dbReference type="GO" id="GO:0008270">
    <property type="term" value="F:zinc ion binding"/>
    <property type="evidence" value="ECO:0007669"/>
    <property type="project" value="TreeGrafter"/>
</dbReference>
<dbReference type="InterPro" id="IPR037457">
    <property type="entry name" value="M28_QC"/>
</dbReference>
<evidence type="ECO:0000313" key="5">
    <source>
        <dbReference type="EMBL" id="KAG1782264.1"/>
    </source>
</evidence>
<dbReference type="PANTHER" id="PTHR12283:SF6">
    <property type="entry name" value="GLUTAMINYL-PEPTIDE CYCLOTRANSFERASE-RELATED"/>
    <property type="match status" value="1"/>
</dbReference>
<dbReference type="CDD" id="cd03880">
    <property type="entry name" value="M28_QC_like"/>
    <property type="match status" value="1"/>
</dbReference>
<dbReference type="FunFam" id="3.40.630.10:FF:000081">
    <property type="entry name" value="Peptide hydrolase"/>
    <property type="match status" value="1"/>
</dbReference>
<keyword evidence="6" id="KW-1185">Reference proteome</keyword>
<dbReference type="GO" id="GO:0008233">
    <property type="term" value="F:peptidase activity"/>
    <property type="evidence" value="ECO:0007669"/>
    <property type="project" value="UniProtKB-KW"/>
</dbReference>
<comment type="caution">
    <text evidence="5">The sequence shown here is derived from an EMBL/GenBank/DDBJ whole genome shotgun (WGS) entry which is preliminary data.</text>
</comment>
<keyword evidence="2" id="KW-0012">Acyltransferase</keyword>
<dbReference type="InterPro" id="IPR040234">
    <property type="entry name" value="QC/QCL"/>
</dbReference>
<dbReference type="GO" id="GO:0016603">
    <property type="term" value="F:glutaminyl-peptide cyclotransferase activity"/>
    <property type="evidence" value="ECO:0007669"/>
    <property type="project" value="InterPro"/>
</dbReference>
<keyword evidence="1" id="KW-0808">Transferase</keyword>
<proteinExistence type="inferred from homology"/>
<dbReference type="EC" id="3.4.-.-" evidence="3"/>
<keyword evidence="3" id="KW-0732">Signal</keyword>
<dbReference type="OrthoDB" id="3907302at2759"/>
<dbReference type="Proteomes" id="UP000714275">
    <property type="component" value="Unassembled WGS sequence"/>
</dbReference>
<dbReference type="Gene3D" id="3.40.630.10">
    <property type="entry name" value="Zn peptidases"/>
    <property type="match status" value="1"/>
</dbReference>
<dbReference type="GO" id="GO:0006508">
    <property type="term" value="P:proteolysis"/>
    <property type="evidence" value="ECO:0007669"/>
    <property type="project" value="UniProtKB-KW"/>
</dbReference>
<accession>A0A9P7D7G1</accession>
<organism evidence="5 6">
    <name type="scientific">Suillus placidus</name>
    <dbReference type="NCBI Taxonomy" id="48579"/>
    <lineage>
        <taxon>Eukaryota</taxon>
        <taxon>Fungi</taxon>
        <taxon>Dikarya</taxon>
        <taxon>Basidiomycota</taxon>
        <taxon>Agaricomycotina</taxon>
        <taxon>Agaricomycetes</taxon>
        <taxon>Agaricomycetidae</taxon>
        <taxon>Boletales</taxon>
        <taxon>Suillineae</taxon>
        <taxon>Suillaceae</taxon>
        <taxon>Suillus</taxon>
    </lineage>
</organism>
<sequence length="425" mass="47714">MKLRAHCRSSFLSLFLSFVSWCTLTVQGSTLGQRDFIQLTSEQILALATATDPVANVDTNNPASHLSKILIPRAVGSENITLVREYIVSALKVLDWHVEEDTFTDNTPYGPRSFTNIIATKDPTASRRVILSAHYDSKFFPNYPDNQFVGATDSAAPCAMMLDLAETLSPLLDQRKQRLEDGYDDDDDDDDDGDEDVADTTLQLVFFDGEEAFKDWTDTDSVYGARHLAGKWSSTYIAPNSKRRLLGHASLTELSTIEHIILLDLLGAPNPTIRSYFIDTAWLFDAMISAETRIKDAGALDEAETSTNFRSFFLPRTGSGNQYNYGYIGDDHVPFLQKGVNILHIIAYPFPRVWHTLGDDALALDVLTMRRWNMILRVFMSEYLNLRPEISQPPPKHDHLQRSASELVRFNLVIDVSNSVNHGAQ</sequence>
<comment type="similarity">
    <text evidence="3">Belongs to the peptidase M28 family.</text>
</comment>
<name>A0A9P7D7G1_9AGAM</name>
<evidence type="ECO:0000259" key="4">
    <source>
        <dbReference type="Pfam" id="PF04389"/>
    </source>
</evidence>